<feature type="transmembrane region" description="Helical" evidence="7">
    <location>
        <begin position="63"/>
        <end position="83"/>
    </location>
</feature>
<dbReference type="InterPro" id="IPR009619">
    <property type="entry name" value="CrgA"/>
</dbReference>
<feature type="region of interest" description="Disordered" evidence="8">
    <location>
        <begin position="1"/>
        <end position="21"/>
    </location>
</feature>
<evidence type="ECO:0000256" key="2">
    <source>
        <dbReference type="ARBA" id="ARBA00022618"/>
    </source>
</evidence>
<dbReference type="EMBL" id="JAGSOH010000001">
    <property type="protein sequence ID" value="MBR7824818.1"/>
    <property type="molecule type" value="Genomic_DNA"/>
</dbReference>
<dbReference type="Pfam" id="PF06781">
    <property type="entry name" value="CrgA"/>
    <property type="match status" value="1"/>
</dbReference>
<comment type="caution">
    <text evidence="9">The sequence shown here is derived from an EMBL/GenBank/DDBJ whole genome shotgun (WGS) entry which is preliminary data.</text>
</comment>
<comment type="similarity">
    <text evidence="7">Belongs to the CrgA family.</text>
</comment>
<evidence type="ECO:0000313" key="9">
    <source>
        <dbReference type="EMBL" id="MBR7824818.1"/>
    </source>
</evidence>
<dbReference type="GO" id="GO:0005886">
    <property type="term" value="C:plasma membrane"/>
    <property type="evidence" value="ECO:0007669"/>
    <property type="project" value="UniProtKB-SubCell"/>
</dbReference>
<keyword evidence="3 7" id="KW-0812">Transmembrane</keyword>
<keyword evidence="2 7" id="KW-0132">Cell division</keyword>
<sequence length="84" mass="9442">MPKSKTRDKVAYTPPTEPKPQKIKLESSAWVPRFMVAFFVIGLGWMVLYYLASSISWVDALGAWNVVIGFGFIAGGFAISTRWR</sequence>
<keyword evidence="1 7" id="KW-1003">Cell membrane</keyword>
<feature type="transmembrane region" description="Helical" evidence="7">
    <location>
        <begin position="30"/>
        <end position="51"/>
    </location>
</feature>
<keyword evidence="6 7" id="KW-0131">Cell cycle</keyword>
<dbReference type="AlphaFoldDB" id="A0A941IH48"/>
<keyword evidence="5 7" id="KW-0472">Membrane</keyword>
<keyword evidence="10" id="KW-1185">Reference proteome</keyword>
<evidence type="ECO:0000313" key="10">
    <source>
        <dbReference type="Proteomes" id="UP000676325"/>
    </source>
</evidence>
<dbReference type="GO" id="GO:0051301">
    <property type="term" value="P:cell division"/>
    <property type="evidence" value="ECO:0007669"/>
    <property type="project" value="UniProtKB-UniRule"/>
</dbReference>
<accession>A0A941IH48</accession>
<evidence type="ECO:0000256" key="5">
    <source>
        <dbReference type="ARBA" id="ARBA00023136"/>
    </source>
</evidence>
<name>A0A941IH48_9ACTN</name>
<keyword evidence="4 7" id="KW-1133">Transmembrane helix</keyword>
<dbReference type="Proteomes" id="UP000676325">
    <property type="component" value="Unassembled WGS sequence"/>
</dbReference>
<reference evidence="9" key="1">
    <citation type="submission" date="2021-04" db="EMBL/GenBank/DDBJ databases">
        <title>Genome based classification of Actinospica acidithermotolerans sp. nov., an actinobacterium isolated from an Indonesian hot spring.</title>
        <authorList>
            <person name="Kusuma A.B."/>
            <person name="Putra K.E."/>
            <person name="Nafisah S."/>
            <person name="Loh J."/>
            <person name="Nouioui I."/>
            <person name="Goodfellow M."/>
        </authorList>
    </citation>
    <scope>NUCLEOTIDE SEQUENCE</scope>
    <source>
        <strain evidence="9">MGRD01-02</strain>
    </source>
</reference>
<evidence type="ECO:0000256" key="6">
    <source>
        <dbReference type="ARBA" id="ARBA00023306"/>
    </source>
</evidence>
<dbReference type="HAMAP" id="MF_00631">
    <property type="entry name" value="CrgA"/>
    <property type="match status" value="1"/>
</dbReference>
<gene>
    <name evidence="7" type="primary">crgA</name>
    <name evidence="9" type="ORF">KDK95_00750</name>
</gene>
<evidence type="ECO:0000256" key="8">
    <source>
        <dbReference type="SAM" id="MobiDB-lite"/>
    </source>
</evidence>
<feature type="compositionally biased region" description="Basic and acidic residues" evidence="8">
    <location>
        <begin position="1"/>
        <end position="10"/>
    </location>
</feature>
<protein>
    <recommendedName>
        <fullName evidence="7">Cell division protein CrgA</fullName>
    </recommendedName>
</protein>
<organism evidence="9 10">
    <name type="scientific">Actinospica acidithermotolerans</name>
    <dbReference type="NCBI Taxonomy" id="2828514"/>
    <lineage>
        <taxon>Bacteria</taxon>
        <taxon>Bacillati</taxon>
        <taxon>Actinomycetota</taxon>
        <taxon>Actinomycetes</taxon>
        <taxon>Catenulisporales</taxon>
        <taxon>Actinospicaceae</taxon>
        <taxon>Actinospica</taxon>
    </lineage>
</organism>
<proteinExistence type="inferred from homology"/>
<comment type="function">
    <text evidence="7">Involved in cell division.</text>
</comment>
<evidence type="ECO:0000256" key="1">
    <source>
        <dbReference type="ARBA" id="ARBA00022475"/>
    </source>
</evidence>
<comment type="subcellular location">
    <subcellularLocation>
        <location evidence="7">Cell membrane</location>
        <topology evidence="7">Multi-pass membrane protein</topology>
    </subcellularLocation>
</comment>
<evidence type="ECO:0000256" key="7">
    <source>
        <dbReference type="HAMAP-Rule" id="MF_00631"/>
    </source>
</evidence>
<evidence type="ECO:0000256" key="3">
    <source>
        <dbReference type="ARBA" id="ARBA00022692"/>
    </source>
</evidence>
<dbReference type="RefSeq" id="WP_212515960.1">
    <property type="nucleotide sequence ID" value="NZ_JAGSOH010000001.1"/>
</dbReference>
<evidence type="ECO:0000256" key="4">
    <source>
        <dbReference type="ARBA" id="ARBA00022989"/>
    </source>
</evidence>